<dbReference type="GO" id="GO:0003677">
    <property type="term" value="F:DNA binding"/>
    <property type="evidence" value="ECO:0007669"/>
    <property type="project" value="InterPro"/>
</dbReference>
<sequence length="189" mass="21515">METNGAFLEDAVLLHQAADGDLGAVRELYDRHAPWLTARLMRRCNDREVVLDVVQDTFLAMWQDARKWRNDGDVAGWLWGIAFRRMVSRLRQRKQHVLLPDWDTGTNGLLPAAEDEVLLDIEYGDLGAALRRLSPEFRAVVQACVLDGLTTREASRLLGVRVNTVKTRLHRAKAQLRGSLADMRLEGWQ</sequence>
<dbReference type="Pfam" id="PF04542">
    <property type="entry name" value="Sigma70_r2"/>
    <property type="match status" value="1"/>
</dbReference>
<dbReference type="InterPro" id="IPR014284">
    <property type="entry name" value="RNA_pol_sigma-70_dom"/>
</dbReference>
<dbReference type="CDD" id="cd06171">
    <property type="entry name" value="Sigma70_r4"/>
    <property type="match status" value="1"/>
</dbReference>
<keyword evidence="3" id="KW-0731">Sigma factor</keyword>
<feature type="domain" description="RNA polymerase sigma factor 70 region 4 type 2" evidence="6">
    <location>
        <begin position="125"/>
        <end position="176"/>
    </location>
</feature>
<dbReference type="PANTHER" id="PTHR43133">
    <property type="entry name" value="RNA POLYMERASE ECF-TYPE SIGMA FACTO"/>
    <property type="match status" value="1"/>
</dbReference>
<dbReference type="SUPFAM" id="SSF88659">
    <property type="entry name" value="Sigma3 and sigma4 domains of RNA polymerase sigma factors"/>
    <property type="match status" value="1"/>
</dbReference>
<protein>
    <submittedName>
        <fullName evidence="7">RNA polymerase sigma-70 factor (ECF subfamily)</fullName>
    </submittedName>
</protein>
<dbReference type="NCBIfam" id="TIGR02937">
    <property type="entry name" value="sigma70-ECF"/>
    <property type="match status" value="1"/>
</dbReference>
<comment type="similarity">
    <text evidence="1">Belongs to the sigma-70 factor family. ECF subfamily.</text>
</comment>
<evidence type="ECO:0000313" key="7">
    <source>
        <dbReference type="EMBL" id="NYG57092.1"/>
    </source>
</evidence>
<dbReference type="GO" id="GO:0016987">
    <property type="term" value="F:sigma factor activity"/>
    <property type="evidence" value="ECO:0007669"/>
    <property type="project" value="UniProtKB-KW"/>
</dbReference>
<name>A0A7Y9RYI7_9ACTN</name>
<dbReference type="Gene3D" id="1.10.1740.10">
    <property type="match status" value="1"/>
</dbReference>
<organism evidence="7 8">
    <name type="scientific">Nocardioides daedukensis</name>
    <dbReference type="NCBI Taxonomy" id="634462"/>
    <lineage>
        <taxon>Bacteria</taxon>
        <taxon>Bacillati</taxon>
        <taxon>Actinomycetota</taxon>
        <taxon>Actinomycetes</taxon>
        <taxon>Propionibacteriales</taxon>
        <taxon>Nocardioidaceae</taxon>
        <taxon>Nocardioides</taxon>
    </lineage>
</organism>
<dbReference type="Gene3D" id="1.10.10.10">
    <property type="entry name" value="Winged helix-like DNA-binding domain superfamily/Winged helix DNA-binding domain"/>
    <property type="match status" value="1"/>
</dbReference>
<dbReference type="PANTHER" id="PTHR43133:SF46">
    <property type="entry name" value="RNA POLYMERASE SIGMA-70 FACTOR ECF SUBFAMILY"/>
    <property type="match status" value="1"/>
</dbReference>
<evidence type="ECO:0000256" key="2">
    <source>
        <dbReference type="ARBA" id="ARBA00023015"/>
    </source>
</evidence>
<dbReference type="InterPro" id="IPR013325">
    <property type="entry name" value="RNA_pol_sigma_r2"/>
</dbReference>
<accession>A0A7Y9RYI7</accession>
<reference evidence="7 8" key="1">
    <citation type="submission" date="2020-07" db="EMBL/GenBank/DDBJ databases">
        <title>Sequencing the genomes of 1000 actinobacteria strains.</title>
        <authorList>
            <person name="Klenk H.-P."/>
        </authorList>
    </citation>
    <scope>NUCLEOTIDE SEQUENCE [LARGE SCALE GENOMIC DNA]</scope>
    <source>
        <strain evidence="7 8">DSM 23819</strain>
    </source>
</reference>
<proteinExistence type="inferred from homology"/>
<dbReference type="RefSeq" id="WP_179500414.1">
    <property type="nucleotide sequence ID" value="NZ_JACCAA010000001.1"/>
</dbReference>
<dbReference type="Pfam" id="PF08281">
    <property type="entry name" value="Sigma70_r4_2"/>
    <property type="match status" value="1"/>
</dbReference>
<dbReference type="GO" id="GO:0006352">
    <property type="term" value="P:DNA-templated transcription initiation"/>
    <property type="evidence" value="ECO:0007669"/>
    <property type="project" value="InterPro"/>
</dbReference>
<dbReference type="InterPro" id="IPR036388">
    <property type="entry name" value="WH-like_DNA-bd_sf"/>
</dbReference>
<dbReference type="InterPro" id="IPR013249">
    <property type="entry name" value="RNA_pol_sigma70_r4_t2"/>
</dbReference>
<evidence type="ECO:0000256" key="3">
    <source>
        <dbReference type="ARBA" id="ARBA00023082"/>
    </source>
</evidence>
<evidence type="ECO:0000256" key="1">
    <source>
        <dbReference type="ARBA" id="ARBA00010641"/>
    </source>
</evidence>
<dbReference type="InterPro" id="IPR013324">
    <property type="entry name" value="RNA_pol_sigma_r3/r4-like"/>
</dbReference>
<evidence type="ECO:0000259" key="6">
    <source>
        <dbReference type="Pfam" id="PF08281"/>
    </source>
</evidence>
<evidence type="ECO:0000256" key="4">
    <source>
        <dbReference type="ARBA" id="ARBA00023163"/>
    </source>
</evidence>
<gene>
    <name evidence="7" type="ORF">BJ980_000015</name>
</gene>
<dbReference type="AlphaFoldDB" id="A0A7Y9RYI7"/>
<dbReference type="EMBL" id="JACCAA010000001">
    <property type="protein sequence ID" value="NYG57092.1"/>
    <property type="molecule type" value="Genomic_DNA"/>
</dbReference>
<dbReference type="Proteomes" id="UP000540656">
    <property type="component" value="Unassembled WGS sequence"/>
</dbReference>
<keyword evidence="8" id="KW-1185">Reference proteome</keyword>
<keyword evidence="2" id="KW-0805">Transcription regulation</keyword>
<dbReference type="SUPFAM" id="SSF88946">
    <property type="entry name" value="Sigma2 domain of RNA polymerase sigma factors"/>
    <property type="match status" value="1"/>
</dbReference>
<evidence type="ECO:0000313" key="8">
    <source>
        <dbReference type="Proteomes" id="UP000540656"/>
    </source>
</evidence>
<keyword evidence="4" id="KW-0804">Transcription</keyword>
<comment type="caution">
    <text evidence="7">The sequence shown here is derived from an EMBL/GenBank/DDBJ whole genome shotgun (WGS) entry which is preliminary data.</text>
</comment>
<dbReference type="InterPro" id="IPR039425">
    <property type="entry name" value="RNA_pol_sigma-70-like"/>
</dbReference>
<dbReference type="InterPro" id="IPR007627">
    <property type="entry name" value="RNA_pol_sigma70_r2"/>
</dbReference>
<evidence type="ECO:0000259" key="5">
    <source>
        <dbReference type="Pfam" id="PF04542"/>
    </source>
</evidence>
<feature type="domain" description="RNA polymerase sigma-70 region 2" evidence="5">
    <location>
        <begin position="28"/>
        <end position="94"/>
    </location>
</feature>